<dbReference type="GO" id="GO:0005975">
    <property type="term" value="P:carbohydrate metabolic process"/>
    <property type="evidence" value="ECO:0007669"/>
    <property type="project" value="InterPro"/>
</dbReference>
<dbReference type="OrthoDB" id="9805159at2"/>
<dbReference type="EMBL" id="AUXZ01000064">
    <property type="protein sequence ID" value="KZN52092.1"/>
    <property type="molecule type" value="Genomic_DNA"/>
</dbReference>
<dbReference type="SUPFAM" id="SSF51445">
    <property type="entry name" value="(Trans)glycosidases"/>
    <property type="match status" value="1"/>
</dbReference>
<evidence type="ECO:0000256" key="1">
    <source>
        <dbReference type="SAM" id="SignalP"/>
    </source>
</evidence>
<keyword evidence="1" id="KW-0732">Signal</keyword>
<feature type="signal peptide" evidence="1">
    <location>
        <begin position="1"/>
        <end position="34"/>
    </location>
</feature>
<feature type="domain" description="Glycosyl hydrolase family 13 catalytic" evidence="2">
    <location>
        <begin position="37"/>
        <end position="587"/>
    </location>
</feature>
<dbReference type="PATRIC" id="fig|1365251.3.peg.1523"/>
<protein>
    <recommendedName>
        <fullName evidence="2">Glycosyl hydrolase family 13 catalytic domain-containing protein</fullName>
    </recommendedName>
</protein>
<dbReference type="Gene3D" id="2.60.40.1180">
    <property type="entry name" value="Golgi alpha-mannosidase II"/>
    <property type="match status" value="1"/>
</dbReference>
<gene>
    <name evidence="3" type="ORF">N476_01805</name>
</gene>
<evidence type="ECO:0000313" key="3">
    <source>
        <dbReference type="EMBL" id="KZN52092.1"/>
    </source>
</evidence>
<evidence type="ECO:0000259" key="2">
    <source>
        <dbReference type="SMART" id="SM00642"/>
    </source>
</evidence>
<feature type="chain" id="PRO_5007831285" description="Glycosyl hydrolase family 13 catalytic domain-containing protein" evidence="1">
    <location>
        <begin position="35"/>
        <end position="704"/>
    </location>
</feature>
<dbReference type="Proteomes" id="UP000076503">
    <property type="component" value="Unassembled WGS sequence"/>
</dbReference>
<dbReference type="AlphaFoldDB" id="A0A162ALN8"/>
<sequence length="704" mass="79674">MIKNIQPQTFYSPTAAQYLLGGALLCCTPTLCLATDDVMLQGFYWDVPVDEKNKNGIWWDHLTEQAPSLSRAGFSSIWIPPPSKGNWGIIDMGYGVYDHYDLGRYLQKGSIETRFGSQSELTNMINTMQHHQIEVYADVVLNHIYSNEQDSEINPAVKAYAMSKAHQHQHVAYPSNEISWQLKGVHGRIYIKIQGYGSTMPWTQHISSRGYNLSITEAKNTVTSTTIYIEQEPNDGNYATTRPGSNAFSGLNTTLRGRIIDQADIDEYWLDVPHKADLYIKLSAKQGDINSPTAWFDAPQNNGFLPIEVWQQDAPNQTAQNITHTHLYAYTNTRITPPARHTDGNYPSSDDGWQYDDFHPVNGDDWLGELGNDEVITNTKFFGNDTNTFSPRVQQKLIDWGKWLKTQHKFDGFRLDFVRGFQPEFAAKWVNSLPKSHGKQPFVVAEYWGGDSSIKSWIESVQSAGADIDAFDFPLKSVLTQMSNQDQSFDMRALNHAGLVRNNRGNHLAGTSVVTFVENHDTGKEHDKWVHKDHKLAYAYILTHEGKPTVFYSHYFAVKQHDYHDPTHTTTAPVSLQQDIKQLMFARNTYMDGGLVVLSEQGAPYGDVQHVYVARRFGKYNKQGAIVVLNNHDAERKGVWVTTHATGFSDLVGQTLVNAFDTNDRVTIYDDGRGYFTAPSRGYTVYVPQRDFEAYSNAQSRITD</sequence>
<reference evidence="3 4" key="1">
    <citation type="submission" date="2013-07" db="EMBL/GenBank/DDBJ databases">
        <title>Comparative Genomic and Metabolomic Analysis of Twelve Strains of Pseudoalteromonas luteoviolacea.</title>
        <authorList>
            <person name="Vynne N.G."/>
            <person name="Mansson M."/>
            <person name="Gram L."/>
        </authorList>
    </citation>
    <scope>NUCLEOTIDE SEQUENCE [LARGE SCALE GENOMIC DNA]</scope>
    <source>
        <strain evidence="3 4">H33</strain>
    </source>
</reference>
<dbReference type="InterPro" id="IPR017853">
    <property type="entry name" value="GH"/>
</dbReference>
<organism evidence="3 4">
    <name type="scientific">Pseudoalteromonas luteoviolacea H33</name>
    <dbReference type="NCBI Taxonomy" id="1365251"/>
    <lineage>
        <taxon>Bacteria</taxon>
        <taxon>Pseudomonadati</taxon>
        <taxon>Pseudomonadota</taxon>
        <taxon>Gammaproteobacteria</taxon>
        <taxon>Alteromonadales</taxon>
        <taxon>Pseudoalteromonadaceae</taxon>
        <taxon>Pseudoalteromonas</taxon>
    </lineage>
</organism>
<accession>A0A162ALN8</accession>
<dbReference type="InterPro" id="IPR006047">
    <property type="entry name" value="GH13_cat_dom"/>
</dbReference>
<dbReference type="Gene3D" id="3.20.20.80">
    <property type="entry name" value="Glycosidases"/>
    <property type="match status" value="2"/>
</dbReference>
<name>A0A162ALN8_9GAMM</name>
<dbReference type="RefSeq" id="WP_063361105.1">
    <property type="nucleotide sequence ID" value="NZ_AUXZ01000064.1"/>
</dbReference>
<evidence type="ECO:0000313" key="4">
    <source>
        <dbReference type="Proteomes" id="UP000076503"/>
    </source>
</evidence>
<comment type="caution">
    <text evidence="3">The sequence shown here is derived from an EMBL/GenBank/DDBJ whole genome shotgun (WGS) entry which is preliminary data.</text>
</comment>
<proteinExistence type="predicted"/>
<dbReference type="SMART" id="SM00642">
    <property type="entry name" value="Aamy"/>
    <property type="match status" value="1"/>
</dbReference>
<dbReference type="PANTHER" id="PTHR43447">
    <property type="entry name" value="ALPHA-AMYLASE"/>
    <property type="match status" value="1"/>
</dbReference>
<dbReference type="InterPro" id="IPR013780">
    <property type="entry name" value="Glyco_hydro_b"/>
</dbReference>